<protein>
    <submittedName>
        <fullName evidence="3">SHOCT domain-containing protein</fullName>
    </submittedName>
</protein>
<dbReference type="Proteomes" id="UP000250462">
    <property type="component" value="Unassembled WGS sequence"/>
</dbReference>
<evidence type="ECO:0000256" key="1">
    <source>
        <dbReference type="SAM" id="MobiDB-lite"/>
    </source>
</evidence>
<feature type="region of interest" description="Disordered" evidence="1">
    <location>
        <begin position="55"/>
        <end position="74"/>
    </location>
</feature>
<evidence type="ECO:0000256" key="2">
    <source>
        <dbReference type="SAM" id="Phobius"/>
    </source>
</evidence>
<dbReference type="AlphaFoldDB" id="A0A329QZA1"/>
<gene>
    <name evidence="3" type="ORF">DPM12_06025</name>
</gene>
<keyword evidence="2" id="KW-0812">Transmembrane</keyword>
<accession>A0A329QZA1</accession>
<feature type="transmembrane region" description="Helical" evidence="2">
    <location>
        <begin position="23"/>
        <end position="46"/>
    </location>
</feature>
<dbReference type="RefSeq" id="WP_112257365.1">
    <property type="nucleotide sequence ID" value="NZ_QMIG01000003.1"/>
</dbReference>
<name>A0A329QZA1_9ACTN</name>
<comment type="caution">
    <text evidence="3">The sequence shown here is derived from an EMBL/GenBank/DDBJ whole genome shotgun (WGS) entry which is preliminary data.</text>
</comment>
<keyword evidence="2" id="KW-1133">Transmembrane helix</keyword>
<proteinExistence type="predicted"/>
<keyword evidence="2" id="KW-0472">Membrane</keyword>
<reference evidence="3 4" key="1">
    <citation type="submission" date="2018-06" db="EMBL/GenBank/DDBJ databases">
        <title>Phytoactinopolyspora halophila sp. nov., a novel halophilic actinomycete isolated from a saline soil in China.</title>
        <authorList>
            <person name="Tang S.-K."/>
        </authorList>
    </citation>
    <scope>NUCLEOTIDE SEQUENCE [LARGE SCALE GENOMIC DNA]</scope>
    <source>
        <strain evidence="3 4">YIM 96934</strain>
    </source>
</reference>
<evidence type="ECO:0000313" key="4">
    <source>
        <dbReference type="Proteomes" id="UP000250462"/>
    </source>
</evidence>
<keyword evidence="4" id="KW-1185">Reference proteome</keyword>
<organism evidence="3 4">
    <name type="scientific">Phytoactinopolyspora halophila</name>
    <dbReference type="NCBI Taxonomy" id="1981511"/>
    <lineage>
        <taxon>Bacteria</taxon>
        <taxon>Bacillati</taxon>
        <taxon>Actinomycetota</taxon>
        <taxon>Actinomycetes</taxon>
        <taxon>Jiangellales</taxon>
        <taxon>Jiangellaceae</taxon>
        <taxon>Phytoactinopolyspora</taxon>
    </lineage>
</organism>
<dbReference type="OrthoDB" id="3748887at2"/>
<evidence type="ECO:0000313" key="3">
    <source>
        <dbReference type="EMBL" id="RAW17547.1"/>
    </source>
</evidence>
<dbReference type="EMBL" id="QMIG01000003">
    <property type="protein sequence ID" value="RAW17547.1"/>
    <property type="molecule type" value="Genomic_DNA"/>
</dbReference>
<sequence>MVLEWNGGSAMGDMGDMMNGMGAWMAVSAVFCVALLALVVYGAVAATRAFLQHRRSIGSGSRATSTESREPREILQRRYAAGEIDEDEYFRRISGLEQP</sequence>